<keyword evidence="3" id="KW-1185">Reference proteome</keyword>
<dbReference type="PANTHER" id="PTHR12242:SF10">
    <property type="entry name" value="TRANSMEMBRANE PROTEIN"/>
    <property type="match status" value="1"/>
</dbReference>
<comment type="caution">
    <text evidence="2">The sequence shown here is derived from an EMBL/GenBank/DDBJ whole genome shotgun (WGS) entry which is preliminary data.</text>
</comment>
<reference evidence="3" key="1">
    <citation type="journal article" date="2019" name="Curr. Biol.">
        <title>Genome Sequence of Striga asiatica Provides Insight into the Evolution of Plant Parasitism.</title>
        <authorList>
            <person name="Yoshida S."/>
            <person name="Kim S."/>
            <person name="Wafula E.K."/>
            <person name="Tanskanen J."/>
            <person name="Kim Y.M."/>
            <person name="Honaas L."/>
            <person name="Yang Z."/>
            <person name="Spallek T."/>
            <person name="Conn C.E."/>
            <person name="Ichihashi Y."/>
            <person name="Cheong K."/>
            <person name="Cui S."/>
            <person name="Der J.P."/>
            <person name="Gundlach H."/>
            <person name="Jiao Y."/>
            <person name="Hori C."/>
            <person name="Ishida J.K."/>
            <person name="Kasahara H."/>
            <person name="Kiba T."/>
            <person name="Kim M.S."/>
            <person name="Koo N."/>
            <person name="Laohavisit A."/>
            <person name="Lee Y.H."/>
            <person name="Lumba S."/>
            <person name="McCourt P."/>
            <person name="Mortimer J.C."/>
            <person name="Mutuku J.M."/>
            <person name="Nomura T."/>
            <person name="Sasaki-Sekimoto Y."/>
            <person name="Seto Y."/>
            <person name="Wang Y."/>
            <person name="Wakatake T."/>
            <person name="Sakakibara H."/>
            <person name="Demura T."/>
            <person name="Yamaguchi S."/>
            <person name="Yoneyama K."/>
            <person name="Manabe R.I."/>
            <person name="Nelson D.C."/>
            <person name="Schulman A.H."/>
            <person name="Timko M.P."/>
            <person name="dePamphilis C.W."/>
            <person name="Choi D."/>
            <person name="Shirasu K."/>
        </authorList>
    </citation>
    <scope>NUCLEOTIDE SEQUENCE [LARGE SCALE GENOMIC DNA]</scope>
    <source>
        <strain evidence="3">cv. UVA1</strain>
    </source>
</reference>
<feature type="non-terminal residue" evidence="2">
    <location>
        <position position="346"/>
    </location>
</feature>
<proteinExistence type="predicted"/>
<dbReference type="GO" id="GO:0016020">
    <property type="term" value="C:membrane"/>
    <property type="evidence" value="ECO:0007669"/>
    <property type="project" value="TreeGrafter"/>
</dbReference>
<feature type="transmembrane region" description="Helical" evidence="1">
    <location>
        <begin position="292"/>
        <end position="316"/>
    </location>
</feature>
<feature type="transmembrane region" description="Helical" evidence="1">
    <location>
        <begin position="75"/>
        <end position="95"/>
    </location>
</feature>
<keyword evidence="1" id="KW-1133">Transmembrane helix</keyword>
<name>A0A5A7QV28_STRAF</name>
<feature type="transmembrane region" description="Helical" evidence="1">
    <location>
        <begin position="180"/>
        <end position="205"/>
    </location>
</feature>
<dbReference type="OrthoDB" id="419711at2759"/>
<feature type="transmembrane region" description="Helical" evidence="1">
    <location>
        <begin position="225"/>
        <end position="247"/>
    </location>
</feature>
<feature type="transmembrane region" description="Helical" evidence="1">
    <location>
        <begin position="101"/>
        <end position="122"/>
    </location>
</feature>
<evidence type="ECO:0000313" key="3">
    <source>
        <dbReference type="Proteomes" id="UP000325081"/>
    </source>
</evidence>
<keyword evidence="1" id="KW-0812">Transmembrane</keyword>
<evidence type="ECO:0000313" key="2">
    <source>
        <dbReference type="EMBL" id="GER48752.1"/>
    </source>
</evidence>
<accession>A0A5A7QV28</accession>
<keyword evidence="1" id="KW-0472">Membrane</keyword>
<dbReference type="PANTHER" id="PTHR12242">
    <property type="entry name" value="OS02G0130600 PROTEIN-RELATED"/>
    <property type="match status" value="1"/>
</dbReference>
<protein>
    <submittedName>
        <fullName evidence="2">Sterol 4-alpha-methyl-oxidase 2-2</fullName>
    </submittedName>
</protein>
<organism evidence="2 3">
    <name type="scientific">Striga asiatica</name>
    <name type="common">Asiatic witchweed</name>
    <name type="synonym">Buchnera asiatica</name>
    <dbReference type="NCBI Taxonomy" id="4170"/>
    <lineage>
        <taxon>Eukaryota</taxon>
        <taxon>Viridiplantae</taxon>
        <taxon>Streptophyta</taxon>
        <taxon>Embryophyta</taxon>
        <taxon>Tracheophyta</taxon>
        <taxon>Spermatophyta</taxon>
        <taxon>Magnoliopsida</taxon>
        <taxon>eudicotyledons</taxon>
        <taxon>Gunneridae</taxon>
        <taxon>Pentapetalae</taxon>
        <taxon>asterids</taxon>
        <taxon>lamiids</taxon>
        <taxon>Lamiales</taxon>
        <taxon>Orobanchaceae</taxon>
        <taxon>Buchnereae</taxon>
        <taxon>Striga</taxon>
    </lineage>
</organism>
<evidence type="ECO:0000256" key="1">
    <source>
        <dbReference type="SAM" id="Phobius"/>
    </source>
</evidence>
<gene>
    <name evidence="2" type="ORF">STAS_25937</name>
</gene>
<dbReference type="Proteomes" id="UP000325081">
    <property type="component" value="Unassembled WGS sequence"/>
</dbReference>
<dbReference type="EMBL" id="BKCP01008293">
    <property type="protein sequence ID" value="GER48752.1"/>
    <property type="molecule type" value="Genomic_DNA"/>
</dbReference>
<feature type="transmembrane region" description="Helical" evidence="1">
    <location>
        <begin position="12"/>
        <end position="35"/>
    </location>
</feature>
<dbReference type="AlphaFoldDB" id="A0A5A7QV28"/>
<feature type="transmembrane region" description="Helical" evidence="1">
    <location>
        <begin position="268"/>
        <end position="286"/>
    </location>
</feature>
<sequence length="346" mass="39020">MTADSTAPSYWLNWKFLVCATWVLIATVFSALLIWRHEGSRKQSSGESQHEAAGCLYEDEVWSTCSKSVHPIWLLAYRIIAFCALLALLLVDIVTLGAIQWTFTLVTIYFGVGSFLSIRGCLHYYREGKVKMDCQTCTESKNGSYVPPSLVESAVGPSQSEGSSHCGEPNIRTFASSLGYALQIIFQMCAGSVVLTDSVFWVVLYPYIAARRLNFLIVSKHSLNAVFLLGDAILNHLSLKTLFRLLLDLEFEINGINKFLQRFPFFRIAYFVLWTCIYVIFQWIVALSFSGLVFSICSIVVLGCWIAASSMFWDLLSHLEVEEMFHSDMTDGLCSNLKYIRKQAET</sequence>